<dbReference type="InterPro" id="IPR043504">
    <property type="entry name" value="Peptidase_S1_PA_chymotrypsin"/>
</dbReference>
<dbReference type="Gene3D" id="2.40.10.10">
    <property type="entry name" value="Trypsin-like serine proteases"/>
    <property type="match status" value="2"/>
</dbReference>
<dbReference type="EMBL" id="DS235061">
    <property type="protein sequence ID" value="EEB11157.1"/>
    <property type="molecule type" value="Genomic_DNA"/>
</dbReference>
<dbReference type="OMA" id="TSHRHIC"/>
<dbReference type="EMBL" id="AAZO01001106">
    <property type="status" value="NOT_ANNOTATED_CDS"/>
    <property type="molecule type" value="Genomic_DNA"/>
</dbReference>
<dbReference type="GeneID" id="8238014"/>
<dbReference type="Pfam" id="PF00089">
    <property type="entry name" value="Trypsin"/>
    <property type="match status" value="2"/>
</dbReference>
<dbReference type="InterPro" id="IPR033116">
    <property type="entry name" value="TRYPSIN_SER"/>
</dbReference>
<dbReference type="SUPFAM" id="SSF50494">
    <property type="entry name" value="Trypsin-like serine proteases"/>
    <property type="match status" value="1"/>
</dbReference>
<keyword evidence="3" id="KW-0720">Serine protease</keyword>
<dbReference type="InterPro" id="IPR009003">
    <property type="entry name" value="Peptidase_S1_PA"/>
</dbReference>
<dbReference type="Proteomes" id="UP000009046">
    <property type="component" value="Unassembled WGS sequence"/>
</dbReference>
<dbReference type="PANTHER" id="PTHR24276:SF98">
    <property type="entry name" value="FI18310P1-RELATED"/>
    <property type="match status" value="1"/>
</dbReference>
<evidence type="ECO:0000313" key="9">
    <source>
        <dbReference type="Proteomes" id="UP000009046"/>
    </source>
</evidence>
<dbReference type="RefSeq" id="XP_002423895.1">
    <property type="nucleotide sequence ID" value="XM_002423850.1"/>
</dbReference>
<proteinExistence type="inferred from homology"/>
<dbReference type="AlphaFoldDB" id="E0VCQ1"/>
<evidence type="ECO:0000256" key="1">
    <source>
        <dbReference type="ARBA" id="ARBA00022670"/>
    </source>
</evidence>
<sequence length="209" mass="22512">MPRIAMAVVGGSPVKIDVSAPYIVAIGERTNRDVSWFCGGSLLSTNDILTAAHYDETNYEGNHAKVIGWGAREFGGEGTTKLRQVEVEIFSNVNCEKAYSNSTIGPKTFPKGIAKQQLCAGSTKGGKDACQGDSGGPLVLKDEFGIIRQIGIVSTGAGCGFKMYPGVYTRVSSYHKWIDEQIKKTHPPPSLPPPPPQDQIHFETVQTNI</sequence>
<name>E0VCQ1_PEDHC</name>
<evidence type="ECO:0000313" key="7">
    <source>
        <dbReference type="EMBL" id="EEB11157.1"/>
    </source>
</evidence>
<reference evidence="8" key="3">
    <citation type="submission" date="2021-02" db="UniProtKB">
        <authorList>
            <consortium name="EnsemblMetazoa"/>
        </authorList>
    </citation>
    <scope>IDENTIFICATION</scope>
    <source>
        <strain evidence="8">USDA</strain>
    </source>
</reference>
<dbReference type="SMR" id="E0VCQ1"/>
<dbReference type="VEuPathDB" id="VectorBase:PHUM092750"/>
<keyword evidence="9" id="KW-1185">Reference proteome</keyword>
<keyword evidence="1" id="KW-0645">Protease</keyword>
<dbReference type="CTD" id="8238014"/>
<accession>E0VCQ1</accession>
<dbReference type="InterPro" id="IPR050430">
    <property type="entry name" value="Peptidase_S1"/>
</dbReference>
<dbReference type="InParanoid" id="E0VCQ1"/>
<gene>
    <name evidence="8" type="primary">8238014</name>
    <name evidence="7" type="ORF">Phum_PHUM092750</name>
</gene>
<dbReference type="SMART" id="SM00020">
    <property type="entry name" value="Tryp_SPc"/>
    <property type="match status" value="1"/>
</dbReference>
<dbReference type="PROSITE" id="PS00135">
    <property type="entry name" value="TRYPSIN_SER"/>
    <property type="match status" value="1"/>
</dbReference>
<evidence type="ECO:0000256" key="2">
    <source>
        <dbReference type="ARBA" id="ARBA00022801"/>
    </source>
</evidence>
<feature type="domain" description="Peptidase S1" evidence="6">
    <location>
        <begin position="8"/>
        <end position="183"/>
    </location>
</feature>
<comment type="similarity">
    <text evidence="5">Belongs to the peptidase S1 family. CLIP subfamily.</text>
</comment>
<keyword evidence="4" id="KW-1015">Disulfide bond</keyword>
<dbReference type="PROSITE" id="PS50240">
    <property type="entry name" value="TRYPSIN_DOM"/>
    <property type="match status" value="1"/>
</dbReference>
<keyword evidence="2 7" id="KW-0378">Hydrolase</keyword>
<dbReference type="STRING" id="121224.E0VCQ1"/>
<dbReference type="InterPro" id="IPR001254">
    <property type="entry name" value="Trypsin_dom"/>
</dbReference>
<evidence type="ECO:0000256" key="5">
    <source>
        <dbReference type="ARBA" id="ARBA00024195"/>
    </source>
</evidence>
<organism>
    <name type="scientific">Pediculus humanus subsp. corporis</name>
    <name type="common">Body louse</name>
    <dbReference type="NCBI Taxonomy" id="121224"/>
    <lineage>
        <taxon>Eukaryota</taxon>
        <taxon>Metazoa</taxon>
        <taxon>Ecdysozoa</taxon>
        <taxon>Arthropoda</taxon>
        <taxon>Hexapoda</taxon>
        <taxon>Insecta</taxon>
        <taxon>Pterygota</taxon>
        <taxon>Neoptera</taxon>
        <taxon>Paraneoptera</taxon>
        <taxon>Psocodea</taxon>
        <taxon>Troctomorpha</taxon>
        <taxon>Phthiraptera</taxon>
        <taxon>Anoplura</taxon>
        <taxon>Pediculidae</taxon>
        <taxon>Pediculus</taxon>
    </lineage>
</organism>
<protein>
    <submittedName>
        <fullName evidence="7">Tripsin 3A1, putative</fullName>
        <ecNumber evidence="7">3.4.21.4</ecNumber>
    </submittedName>
</protein>
<dbReference type="FunFam" id="2.40.10.10:FF:000002">
    <property type="entry name" value="Transmembrane protease serine"/>
    <property type="match status" value="1"/>
</dbReference>
<dbReference type="OrthoDB" id="546450at2759"/>
<dbReference type="GO" id="GO:0006508">
    <property type="term" value="P:proteolysis"/>
    <property type="evidence" value="ECO:0007669"/>
    <property type="project" value="UniProtKB-KW"/>
</dbReference>
<evidence type="ECO:0000313" key="8">
    <source>
        <dbReference type="EnsemblMetazoa" id="PHUM092750-PA"/>
    </source>
</evidence>
<dbReference type="EMBL" id="AAZO01001105">
    <property type="status" value="NOT_ANNOTATED_CDS"/>
    <property type="molecule type" value="Genomic_DNA"/>
</dbReference>
<evidence type="ECO:0000256" key="4">
    <source>
        <dbReference type="ARBA" id="ARBA00023157"/>
    </source>
</evidence>
<dbReference type="EC" id="3.4.21.4" evidence="7"/>
<evidence type="ECO:0000256" key="3">
    <source>
        <dbReference type="ARBA" id="ARBA00022825"/>
    </source>
</evidence>
<dbReference type="PANTHER" id="PTHR24276">
    <property type="entry name" value="POLYSERASE-RELATED"/>
    <property type="match status" value="1"/>
</dbReference>
<evidence type="ECO:0000259" key="6">
    <source>
        <dbReference type="PROSITE" id="PS50240"/>
    </source>
</evidence>
<dbReference type="eggNOG" id="KOG3627">
    <property type="taxonomic scope" value="Eukaryota"/>
</dbReference>
<dbReference type="CDD" id="cd00190">
    <property type="entry name" value="Tryp_SPc"/>
    <property type="match status" value="1"/>
</dbReference>
<dbReference type="KEGG" id="phu:Phum_PHUM092750"/>
<reference evidence="7" key="2">
    <citation type="submission" date="2007-04" db="EMBL/GenBank/DDBJ databases">
        <title>The genome of the human body louse.</title>
        <authorList>
            <consortium name="The Human Body Louse Genome Consortium"/>
            <person name="Kirkness E."/>
            <person name="Walenz B."/>
            <person name="Hass B."/>
            <person name="Bruggner R."/>
            <person name="Strausberg R."/>
        </authorList>
    </citation>
    <scope>NUCLEOTIDE SEQUENCE</scope>
    <source>
        <strain evidence="7">USDA</strain>
    </source>
</reference>
<dbReference type="HOGENOM" id="CLU_006842_7_6_1"/>
<dbReference type="EnsemblMetazoa" id="PHUM092750-RA">
    <property type="protein sequence ID" value="PHUM092750-PA"/>
    <property type="gene ID" value="PHUM092750"/>
</dbReference>
<reference evidence="7" key="1">
    <citation type="submission" date="2007-04" db="EMBL/GenBank/DDBJ databases">
        <title>Annotation of Pediculus humanus corporis strain USDA.</title>
        <authorList>
            <person name="Kirkness E."/>
            <person name="Hannick L."/>
            <person name="Hass B."/>
            <person name="Bruggner R."/>
            <person name="Lawson D."/>
            <person name="Bidwell S."/>
            <person name="Joardar V."/>
            <person name="Caler E."/>
            <person name="Walenz B."/>
            <person name="Inman J."/>
            <person name="Schobel S."/>
            <person name="Galinsky K."/>
            <person name="Amedeo P."/>
            <person name="Strausberg R."/>
        </authorList>
    </citation>
    <scope>NUCLEOTIDE SEQUENCE</scope>
    <source>
        <strain evidence="7">USDA</strain>
    </source>
</reference>
<dbReference type="GO" id="GO:0004252">
    <property type="term" value="F:serine-type endopeptidase activity"/>
    <property type="evidence" value="ECO:0007669"/>
    <property type="project" value="UniProtKB-EC"/>
</dbReference>